<dbReference type="Pfam" id="PF05426">
    <property type="entry name" value="Alginate_lyase"/>
    <property type="match status" value="1"/>
</dbReference>
<evidence type="ECO:0000259" key="4">
    <source>
        <dbReference type="Pfam" id="PF05426"/>
    </source>
</evidence>
<evidence type="ECO:0000313" key="6">
    <source>
        <dbReference type="Proteomes" id="UP000006334"/>
    </source>
</evidence>
<dbReference type="eggNOG" id="ENOG502Z7SW">
    <property type="taxonomic scope" value="Bacteria"/>
</dbReference>
<comment type="caution">
    <text evidence="5">The sequence shown here is derived from an EMBL/GenBank/DDBJ whole genome shotgun (WGS) entry which is preliminary data.</text>
</comment>
<evidence type="ECO:0000256" key="2">
    <source>
        <dbReference type="ARBA" id="ARBA00023239"/>
    </source>
</evidence>
<dbReference type="AlphaFoldDB" id="K6WWE6"/>
<keyword evidence="1 3" id="KW-0732">Signal</keyword>
<keyword evidence="2" id="KW-0456">Lyase</keyword>
<evidence type="ECO:0000256" key="1">
    <source>
        <dbReference type="ARBA" id="ARBA00022729"/>
    </source>
</evidence>
<proteinExistence type="predicted"/>
<dbReference type="SUPFAM" id="SSF48230">
    <property type="entry name" value="Chondroitin AC/alginate lyase"/>
    <property type="match status" value="1"/>
</dbReference>
<feature type="domain" description="Alginate lyase" evidence="4">
    <location>
        <begin position="77"/>
        <end position="354"/>
    </location>
</feature>
<gene>
    <name evidence="5" type="ORF">GLIP_0109</name>
</gene>
<protein>
    <recommendedName>
        <fullName evidence="4">Alginate lyase domain-containing protein</fullName>
    </recommendedName>
</protein>
<organism evidence="5 6">
    <name type="scientific">Aliiglaciecola lipolytica E3</name>
    <dbReference type="NCBI Taxonomy" id="1127673"/>
    <lineage>
        <taxon>Bacteria</taxon>
        <taxon>Pseudomonadati</taxon>
        <taxon>Pseudomonadota</taxon>
        <taxon>Gammaproteobacteria</taxon>
        <taxon>Alteromonadales</taxon>
        <taxon>Alteromonadaceae</taxon>
        <taxon>Aliiglaciecola</taxon>
    </lineage>
</organism>
<keyword evidence="6" id="KW-1185">Reference proteome</keyword>
<dbReference type="InterPro" id="IPR008397">
    <property type="entry name" value="Alginate_lyase_dom"/>
</dbReference>
<name>K6WWE6_9ALTE</name>
<sequence>MQKVPKFSQSLCLTLILILSHSLAAATETKFIQYDGFAMHQLKQSLQSKEPPKIRFLAYQQLLTAADKMLDQPVPSVMEKTFIPPSGDKHDYLSISRYWWPDPAKKDGLPWIRKDGITNPATQTNDVDRNKLGIMGNMVQVLSLAYYLSGHEPYAEKTATLLRTWFISPETKMNPHLRFAQSVPGNSAERRSGILDGRLIPKYVLDAIHILSKSNHWKNSDTQNMNAWFDAYFKWLTQSQLGKQGAKQTNNHGSWYYFQVASLAYYLDEQEVLTDTFERVKASYEYQFDANGSQPHELARTRSFFYSTFNLEAITDIALLADKVNQSFWDYRSKSGASLKLAIEFLMPAALGEEWKYKTKGIEPMFLVPVLIKFDQNAKHKISAAELHRIISQAKRPQKSSTKKDNHTTFKFANKTELLLALFEPEYISY</sequence>
<dbReference type="Gene3D" id="1.50.10.100">
    <property type="entry name" value="Chondroitin AC/alginate lyase"/>
    <property type="match status" value="1"/>
</dbReference>
<reference evidence="5 6" key="1">
    <citation type="journal article" date="2017" name="Antonie Van Leeuwenhoek">
        <title>Rhizobium rhizosphaerae sp. nov., a novel species isolated from rice rhizosphere.</title>
        <authorList>
            <person name="Zhao J.J."/>
            <person name="Zhang J."/>
            <person name="Zhang R.J."/>
            <person name="Zhang C.W."/>
            <person name="Yin H.Q."/>
            <person name="Zhang X.X."/>
        </authorList>
    </citation>
    <scope>NUCLEOTIDE SEQUENCE [LARGE SCALE GENOMIC DNA]</scope>
    <source>
        <strain evidence="5 6">E3</strain>
    </source>
</reference>
<dbReference type="GO" id="GO:0042597">
    <property type="term" value="C:periplasmic space"/>
    <property type="evidence" value="ECO:0007669"/>
    <property type="project" value="InterPro"/>
</dbReference>
<evidence type="ECO:0000256" key="3">
    <source>
        <dbReference type="SAM" id="SignalP"/>
    </source>
</evidence>
<dbReference type="GO" id="GO:0016829">
    <property type="term" value="F:lyase activity"/>
    <property type="evidence" value="ECO:0007669"/>
    <property type="project" value="UniProtKB-KW"/>
</dbReference>
<accession>K6WWE6</accession>
<dbReference type="Proteomes" id="UP000006334">
    <property type="component" value="Unassembled WGS sequence"/>
</dbReference>
<dbReference type="STRING" id="1127673.GLIP_0109"/>
<dbReference type="InterPro" id="IPR008929">
    <property type="entry name" value="Chondroitin_lyas"/>
</dbReference>
<dbReference type="EMBL" id="BAEN01000004">
    <property type="protein sequence ID" value="GAC12764.1"/>
    <property type="molecule type" value="Genomic_DNA"/>
</dbReference>
<evidence type="ECO:0000313" key="5">
    <source>
        <dbReference type="EMBL" id="GAC12764.1"/>
    </source>
</evidence>
<feature type="chain" id="PRO_5003898735" description="Alginate lyase domain-containing protein" evidence="3">
    <location>
        <begin position="25"/>
        <end position="430"/>
    </location>
</feature>
<feature type="signal peptide" evidence="3">
    <location>
        <begin position="1"/>
        <end position="24"/>
    </location>
</feature>